<dbReference type="InterPro" id="IPR051715">
    <property type="entry name" value="Intimin-Invasin_domain"/>
</dbReference>
<dbReference type="Gene3D" id="2.60.40.10">
    <property type="entry name" value="Immunoglobulins"/>
    <property type="match status" value="12"/>
</dbReference>
<accession>A0A2R5F0B5</accession>
<evidence type="ECO:0000256" key="1">
    <source>
        <dbReference type="ARBA" id="ARBA00010116"/>
    </source>
</evidence>
<dbReference type="Pfam" id="PF02369">
    <property type="entry name" value="Big_1"/>
    <property type="match status" value="7"/>
</dbReference>
<dbReference type="GO" id="GO:0009279">
    <property type="term" value="C:cell outer membrane"/>
    <property type="evidence" value="ECO:0007669"/>
    <property type="project" value="TreeGrafter"/>
</dbReference>
<dbReference type="Pfam" id="PF00395">
    <property type="entry name" value="SLH"/>
    <property type="match status" value="3"/>
</dbReference>
<protein>
    <submittedName>
        <fullName evidence="5">Putative cell wall-binding protein</fullName>
    </submittedName>
</protein>
<feature type="region of interest" description="Disordered" evidence="2">
    <location>
        <begin position="2137"/>
        <end position="2171"/>
    </location>
</feature>
<feature type="domain" description="Big-1" evidence="3">
    <location>
        <begin position="1734"/>
        <end position="1832"/>
    </location>
</feature>
<evidence type="ECO:0000313" key="5">
    <source>
        <dbReference type="EMBL" id="GBG09024.1"/>
    </source>
</evidence>
<dbReference type="InterPro" id="IPR001119">
    <property type="entry name" value="SLH_dom"/>
</dbReference>
<comment type="caution">
    <text evidence="5">The sequence shown here is derived from an EMBL/GenBank/DDBJ whole genome shotgun (WGS) entry which is preliminary data.</text>
</comment>
<feature type="domain" description="SLH" evidence="4">
    <location>
        <begin position="2258"/>
        <end position="2321"/>
    </location>
</feature>
<name>A0A2R5F0B5_9BACL</name>
<feature type="domain" description="Big-1" evidence="3">
    <location>
        <begin position="662"/>
        <end position="759"/>
    </location>
</feature>
<evidence type="ECO:0000256" key="2">
    <source>
        <dbReference type="SAM" id="MobiDB-lite"/>
    </source>
</evidence>
<feature type="domain" description="Big-1" evidence="3">
    <location>
        <begin position="1840"/>
        <end position="1934"/>
    </location>
</feature>
<feature type="non-terminal residue" evidence="5">
    <location>
        <position position="1"/>
    </location>
</feature>
<evidence type="ECO:0000259" key="3">
    <source>
        <dbReference type="PROSITE" id="PS51127"/>
    </source>
</evidence>
<comment type="similarity">
    <text evidence="1">Belongs to the intimin/invasin family.</text>
</comment>
<dbReference type="Pfam" id="PF09134">
    <property type="entry name" value="Invasin_D3"/>
    <property type="match status" value="1"/>
</dbReference>
<dbReference type="EMBL" id="BDQX01000189">
    <property type="protein sequence ID" value="GBG09024.1"/>
    <property type="molecule type" value="Genomic_DNA"/>
</dbReference>
<dbReference type="InterPro" id="IPR015217">
    <property type="entry name" value="Invasin_dom_3"/>
</dbReference>
<dbReference type="PANTHER" id="PTHR39576:SF1">
    <property type="entry name" value="INVASIN"/>
    <property type="match status" value="1"/>
</dbReference>
<evidence type="ECO:0000313" key="6">
    <source>
        <dbReference type="Proteomes" id="UP000245202"/>
    </source>
</evidence>
<dbReference type="Proteomes" id="UP000245202">
    <property type="component" value="Unassembled WGS sequence"/>
</dbReference>
<dbReference type="InterPro" id="IPR003344">
    <property type="entry name" value="Big_1_dom"/>
</dbReference>
<gene>
    <name evidence="5" type="ORF">PAT3040_03644</name>
</gene>
<feature type="compositionally biased region" description="Pro residues" evidence="2">
    <location>
        <begin position="2141"/>
        <end position="2163"/>
    </location>
</feature>
<feature type="domain" description="Big-1" evidence="3">
    <location>
        <begin position="560"/>
        <end position="655"/>
    </location>
</feature>
<dbReference type="PROSITE" id="PS51127">
    <property type="entry name" value="BIG1"/>
    <property type="match status" value="6"/>
</dbReference>
<dbReference type="SMART" id="SM00634">
    <property type="entry name" value="BID_1"/>
    <property type="match status" value="10"/>
</dbReference>
<feature type="domain" description="SLH" evidence="4">
    <location>
        <begin position="2198"/>
        <end position="2257"/>
    </location>
</feature>
<dbReference type="InterPro" id="IPR008964">
    <property type="entry name" value="Invasin/intimin_cell_adhesion"/>
</dbReference>
<dbReference type="InterPro" id="IPR013783">
    <property type="entry name" value="Ig-like_fold"/>
</dbReference>
<feature type="domain" description="Big-1" evidence="3">
    <location>
        <begin position="1942"/>
        <end position="2034"/>
    </location>
</feature>
<dbReference type="PROSITE" id="PS51272">
    <property type="entry name" value="SLH"/>
    <property type="match status" value="3"/>
</dbReference>
<reference evidence="5 6" key="1">
    <citation type="submission" date="2017-08" db="EMBL/GenBank/DDBJ databases">
        <title>Substantial Increase in Enzyme Production by Combined Drug-Resistance Mutations in Paenibacillus agaridevorans.</title>
        <authorList>
            <person name="Tanaka Y."/>
            <person name="Funane K."/>
            <person name="Hosaka T."/>
            <person name="Shiwa Y."/>
            <person name="Fujita N."/>
            <person name="Miyazaki T."/>
            <person name="Yoshikawa H."/>
            <person name="Murakami K."/>
            <person name="Kasahara K."/>
            <person name="Inaoka T."/>
            <person name="Hiraga Y."/>
            <person name="Ochi K."/>
        </authorList>
    </citation>
    <scope>NUCLEOTIDE SEQUENCE [LARGE SCALE GENOMIC DNA]</scope>
    <source>
        <strain evidence="5 6">T-3040</strain>
    </source>
</reference>
<dbReference type="SUPFAM" id="SSF49373">
    <property type="entry name" value="Invasin/intimin cell-adhesion fragments"/>
    <property type="match status" value="12"/>
</dbReference>
<keyword evidence="6" id="KW-1185">Reference proteome</keyword>
<sequence>SQTISNLYTSTGYYKNAFNGGQIYLNPEEIVRNFDLPIEFTIVNEGIDTIDEVMIEINGISRTYPVQIVPNRTEHLVFTYSVPDSIGNIDFKVTASFANGDQLTEDGRIKLDIADIGMSDASMTAADGIRKLTIPLYNKNDATLAGHKGRVVKVGLYKNTNFIDEFAIGSPLTISDELSLDMMDNGGYTAVLDFDVKSYLAEQDMTEIPDEGLYVYAHTWLEDEKGTVLTEFDDTNNYQSVFVERLSQKYNKPMVRMETEQNNTGSGSEVSFSIQNMNMAPLADGNVVMFLLDENGGVLETQHLRDANNLLQLGSEEIVEHAFSFTQKGYDVRAEFYQESANNYTSELSLISMTGVPLDFQANNGTREYRVAVEGLDATQLIVAAKNPGATVTVWGPDGQVIHNQLGGLTGSFALSSSANGTDNEFTFIVTPKEKGTGYPSSTIYKVIVNNTSTDTEKLTATVASTNPIAANVFWDDATIRVSKYDVPGFSITKVQYNINGQGWVDSANAYDGTQAAEVVQLTTPDQYDVRVRVMLDNGQSLDAGRMKFSIENPTMDPAKSTIEANSFESLANGTTPAQLNVILRNANGYPLEGRTVELTNTAGIATTITAVQPVTDAEGIALFDVTSAVVGTATIEAKEAGGNALAATKGVSFKIGGPSTSRTTIEVESGAYADGVDEAEVVITVRDAGGHELENVPYQLWMESGTGSISPSYLTGNTDASGRITAKFTSTQAGTPFRFVARIGNSTYFDQRFNVTFIAGPVDGSKMSIGLAGFNTNTDVTANGTDSRTVRVTLMDAASRPIANKEISLTTDKVGVTISPATRTTNSNGEVYFTVTGIEIGEAILTATELEQSFSKTLTLNFVAGSMDGNLTEATISKTTLIAGSTETATITAHVRDAKGYPITNKTVNLQTRNGLNNGLIGTEAQTTDSDGKVEFIVPARAYGSVMLQLYMDNAQYPFKTFMLMNDYGPADESNTTITFDKTEIKNDGSDVAILTVRLADELNQAIANKSVKVSTESGHIRFSQTNSYTNSFGSVNFGVYGVSLGTADIKITVEGSEAEFTRTVNVVPADFTSTNIRATATLDKTTVLGNGVDQAVLTIEAKDRYGNPFASADIDAAMYGNDYPATVIPITGATDADGKLIIPISYQGALEFTISGTMYYNGAATALPSLPKLTFVQGEVDGINSEISVDKINFKIGENPKLTMVMKAENGKPYQQKQDEWYQFEVTGTIGDGEEPFTQQFNVKQPAWNDPNFVYEPYLLNIWKLGEAKLSVTLVETNSGSRTKLLDLPTLTFTTGDFNGNGTLTSKVSDSAVSLDKEYWVDLTATTTDIGGNPVSGREIKLIASVWDPDNSSYIPDTKTVIERTGDPLTNADGITTFRMKRTEPGNVRIEMYDEGLERVVGYGHYHTFTSQVFDPEQSRIVVDHVERIADGSEASLITVHMVGTDGKPMVGAHLEHYGFGINDVQVDRLDAQDGSDENGVYRFRVTSQQPANVVMYFADSYRQIITMHSVVLRFVNPEQKLDVGQSKVEAIKAAVLANGQEYGVIEVEVVDHNRAPIAYREIKLEPLSGSSHIDVEVIETDGDGLAWFMVSNQDIDEITYKVTDVISGQEFAQQATLMFVAGNLDVSASSVTSSHSELLANGTDTAIIEATLLDTNRHPLASRQVRLEATGDQSAIAPQLAVTDDNGVARFEVAHVVVESIVYNVVDVATGLSLTDQIAMNYVTGAPDAQQSVVRAHRDAVVADGTSATTITVTVKDPYGHVIKGAEVRLAASGGSSTITDLNPVTDADGKATFEVTSGGLGEITYTAYAKPAGGTEVEIAQKAKVAFVNGDMDVLLSSVAAAPTSVLADGVSSVAVTATIVDKNGLPVTNRELSLYVDDSTDTRTWQATTNEDGIATFELRSLAVENLDVYVKDVLTGLTVNQQAQISFTAGAVDPAASTIVVSPASVHANGQSPAVITVTIKDAYQHVLAGETVSLWLDGSQVDQSMTDAQGDASFTVTGSVVEQRSYEVYVTIDGEDESLGEAIVSFVNGRIDVIASSITTDAQSPVAADGTSTATITVTAIDEYGHVMANREIELIEQITNRTWRVVTDGNGEAAFAVTATDLGQRTYRAYDAVGSAEIQGSVSITYIAGTPSPVDPSPVGPTTPTPTPTPTPEPSEPNENKEGLFNSDILDLDKIVARFRKQLEATKGQTGTEGYSDIAGHWAMKPIGLFSRLEGIRGYQDGTVRGNATMTRAEFSSMLVQLLEIENTGKKKWLLSDIQSHWAAGAIATLAGHGVINGYTDGTFRPNQTISRQEMVTMLLKLVNEEALPNKHEGDFADIGNVSPFAVNSVQAAGKAGIIQGYEDGTFRPQNHVSRAEAVVMLLNLLMVEERLRELLDPELNK</sequence>
<proteinExistence type="inferred from homology"/>
<dbReference type="PANTHER" id="PTHR39576">
    <property type="entry name" value="ATTACHING AND EFFACING PROTEIN HOMOLOG-RELATED-RELATED"/>
    <property type="match status" value="1"/>
</dbReference>
<feature type="domain" description="Big-1" evidence="3">
    <location>
        <begin position="771"/>
        <end position="864"/>
    </location>
</feature>
<organism evidence="5 6">
    <name type="scientific">Paenibacillus agaridevorans</name>
    <dbReference type="NCBI Taxonomy" id="171404"/>
    <lineage>
        <taxon>Bacteria</taxon>
        <taxon>Bacillati</taxon>
        <taxon>Bacillota</taxon>
        <taxon>Bacilli</taxon>
        <taxon>Bacillales</taxon>
        <taxon>Paenibacillaceae</taxon>
        <taxon>Paenibacillus</taxon>
    </lineage>
</organism>
<feature type="domain" description="SLH" evidence="4">
    <location>
        <begin position="2324"/>
        <end position="2384"/>
    </location>
</feature>
<evidence type="ECO:0000259" key="4">
    <source>
        <dbReference type="PROSITE" id="PS51272"/>
    </source>
</evidence>